<sequence length="428" mass="48747">METRRQHSEDSPTPTISRGSNTGSCTSTNRIQNPDPIPNDLIMEILSRSPAKSVARCLCLSKFWASTLRSRGFTDLFVTKSSARPRILFSFRENGKLVFYSAPQIQNQDENSILVAAKHHMVFRFDCSELCRPLRGLVCLTYLRVVSASTKNTVPVIWNLTTGHSLSLPKVKTRRVGVKSFFGFDPIGKQFKVLCMTSTVYWKESCVEHQILTLGTKKLSWKMIDCSIPHYPLSGGICINGCVYYHALVHEAHDVKRHPFVPPPSVPGIVCFDVRSESFRFINKAEDMLVTEVRHPTLADYKGKLSVLSSDGFEYVTGESSCLELWVLQDAEQHQWSKHIYLVPTMLKNVVARTVLYFVGVTGTDEIVLSPQYKSDLVLSVQHIPDQFYVFYYNIEKNTIRRVEIQGMIRDRRRIHISLDHVENVNIL</sequence>
<feature type="region of interest" description="Disordered" evidence="1">
    <location>
        <begin position="1"/>
        <end position="36"/>
    </location>
</feature>
<dbReference type="OrthoDB" id="5314306at2759"/>
<dbReference type="Pfam" id="PF00646">
    <property type="entry name" value="F-box"/>
    <property type="match status" value="1"/>
</dbReference>
<name>V4LW85_EUTSA</name>
<dbReference type="InterPro" id="IPR036047">
    <property type="entry name" value="F-box-like_dom_sf"/>
</dbReference>
<dbReference type="OMA" id="QCSISHY"/>
<feature type="compositionally biased region" description="Polar residues" evidence="1">
    <location>
        <begin position="11"/>
        <end position="32"/>
    </location>
</feature>
<feature type="domain" description="F-box associated beta-propeller type 3" evidence="3">
    <location>
        <begin position="86"/>
        <end position="422"/>
    </location>
</feature>
<evidence type="ECO:0000313" key="5">
    <source>
        <dbReference type="Proteomes" id="UP000030689"/>
    </source>
</evidence>
<feature type="domain" description="F-box" evidence="2">
    <location>
        <begin position="37"/>
        <end position="74"/>
    </location>
</feature>
<feature type="compositionally biased region" description="Basic and acidic residues" evidence="1">
    <location>
        <begin position="1"/>
        <end position="10"/>
    </location>
</feature>
<accession>V4LW85</accession>
<evidence type="ECO:0000259" key="2">
    <source>
        <dbReference type="Pfam" id="PF00646"/>
    </source>
</evidence>
<dbReference type="InterPro" id="IPR001810">
    <property type="entry name" value="F-box_dom"/>
</dbReference>
<evidence type="ECO:0000256" key="1">
    <source>
        <dbReference type="SAM" id="MobiDB-lite"/>
    </source>
</evidence>
<dbReference type="KEGG" id="eus:EUTSA_v10022123mg"/>
<organism evidence="4 5">
    <name type="scientific">Eutrema salsugineum</name>
    <name type="common">Saltwater cress</name>
    <name type="synonym">Sisymbrium salsugineum</name>
    <dbReference type="NCBI Taxonomy" id="72664"/>
    <lineage>
        <taxon>Eukaryota</taxon>
        <taxon>Viridiplantae</taxon>
        <taxon>Streptophyta</taxon>
        <taxon>Embryophyta</taxon>
        <taxon>Tracheophyta</taxon>
        <taxon>Spermatophyta</taxon>
        <taxon>Magnoliopsida</taxon>
        <taxon>eudicotyledons</taxon>
        <taxon>Gunneridae</taxon>
        <taxon>Pentapetalae</taxon>
        <taxon>rosids</taxon>
        <taxon>malvids</taxon>
        <taxon>Brassicales</taxon>
        <taxon>Brassicaceae</taxon>
        <taxon>Eutremeae</taxon>
        <taxon>Eutrema</taxon>
    </lineage>
</organism>
<dbReference type="PANTHER" id="PTHR31111:SF94">
    <property type="entry name" value="E3 UBIQUITIN-PROTEIN LIGASE SGIP1"/>
    <property type="match status" value="1"/>
</dbReference>
<evidence type="ECO:0008006" key="6">
    <source>
        <dbReference type="Google" id="ProtNLM"/>
    </source>
</evidence>
<dbReference type="InterPro" id="IPR017451">
    <property type="entry name" value="F-box-assoc_interact_dom"/>
</dbReference>
<dbReference type="Proteomes" id="UP000030689">
    <property type="component" value="Unassembled WGS sequence"/>
</dbReference>
<evidence type="ECO:0000313" key="4">
    <source>
        <dbReference type="EMBL" id="ESQ48074.1"/>
    </source>
</evidence>
<protein>
    <recommendedName>
        <fullName evidence="6">F-box domain-containing protein</fullName>
    </recommendedName>
</protein>
<evidence type="ECO:0000259" key="3">
    <source>
        <dbReference type="Pfam" id="PF08268"/>
    </source>
</evidence>
<dbReference type="PANTHER" id="PTHR31111">
    <property type="entry name" value="BNAA05G37150D PROTEIN-RELATED"/>
    <property type="match status" value="1"/>
</dbReference>
<proteinExistence type="predicted"/>
<dbReference type="NCBIfam" id="TIGR01640">
    <property type="entry name" value="F_box_assoc_1"/>
    <property type="match status" value="1"/>
</dbReference>
<gene>
    <name evidence="4" type="ORF">EUTSA_v10022123mg</name>
</gene>
<dbReference type="Pfam" id="PF08268">
    <property type="entry name" value="FBA_3"/>
    <property type="match status" value="1"/>
</dbReference>
<keyword evidence="5" id="KW-1185">Reference proteome</keyword>
<dbReference type="InterPro" id="IPR013187">
    <property type="entry name" value="F-box-assoc_dom_typ3"/>
</dbReference>
<dbReference type="Gramene" id="ESQ48074">
    <property type="protein sequence ID" value="ESQ48074"/>
    <property type="gene ID" value="EUTSA_v10022123mg"/>
</dbReference>
<dbReference type="AlphaFoldDB" id="V4LW85"/>
<dbReference type="SUPFAM" id="SSF81383">
    <property type="entry name" value="F-box domain"/>
    <property type="match status" value="1"/>
</dbReference>
<reference evidence="4 5" key="1">
    <citation type="journal article" date="2013" name="Front. Plant Sci.">
        <title>The Reference Genome of the Halophytic Plant Eutrema salsugineum.</title>
        <authorList>
            <person name="Yang R."/>
            <person name="Jarvis D.E."/>
            <person name="Chen H."/>
            <person name="Beilstein M.A."/>
            <person name="Grimwood J."/>
            <person name="Jenkins J."/>
            <person name="Shu S."/>
            <person name="Prochnik S."/>
            <person name="Xin M."/>
            <person name="Ma C."/>
            <person name="Schmutz J."/>
            <person name="Wing R.A."/>
            <person name="Mitchell-Olds T."/>
            <person name="Schumaker K.S."/>
            <person name="Wang X."/>
        </authorList>
    </citation>
    <scope>NUCLEOTIDE SEQUENCE [LARGE SCALE GENOMIC DNA]</scope>
</reference>
<dbReference type="eggNOG" id="ENOG502SNHU">
    <property type="taxonomic scope" value="Eukaryota"/>
</dbReference>
<dbReference type="EMBL" id="KI517408">
    <property type="protein sequence ID" value="ESQ48074.1"/>
    <property type="molecule type" value="Genomic_DNA"/>
</dbReference>